<gene>
    <name evidence="2" type="ORF">SAMN05443636_0516</name>
</gene>
<dbReference type="SMART" id="SM00357">
    <property type="entry name" value="CSP"/>
    <property type="match status" value="1"/>
</dbReference>
<dbReference type="Proteomes" id="UP000184357">
    <property type="component" value="Unassembled WGS sequence"/>
</dbReference>
<dbReference type="InterPro" id="IPR011008">
    <property type="entry name" value="Dimeric_a/b-barrel"/>
</dbReference>
<dbReference type="InterPro" id="IPR011129">
    <property type="entry name" value="CSD"/>
</dbReference>
<evidence type="ECO:0000313" key="2">
    <source>
        <dbReference type="EMBL" id="SHG52277.1"/>
    </source>
</evidence>
<dbReference type="GO" id="GO:0016491">
    <property type="term" value="F:oxidoreductase activity"/>
    <property type="evidence" value="ECO:0007669"/>
    <property type="project" value="InterPro"/>
</dbReference>
<reference evidence="2 3" key="1">
    <citation type="submission" date="2016-11" db="EMBL/GenBank/DDBJ databases">
        <authorList>
            <person name="Jaros S."/>
            <person name="Januszkiewicz K."/>
            <person name="Wedrychowicz H."/>
        </authorList>
    </citation>
    <scope>NUCLEOTIDE SEQUENCE [LARGE SCALE GENOMIC DNA]</scope>
    <source>
        <strain evidence="2 3">DSM 9297</strain>
    </source>
</reference>
<dbReference type="SUPFAM" id="SSF54909">
    <property type="entry name" value="Dimeric alpha+beta barrel"/>
    <property type="match status" value="1"/>
</dbReference>
<dbReference type="OrthoDB" id="202422at2157"/>
<dbReference type="SUPFAM" id="SSF50249">
    <property type="entry name" value="Nucleic acid-binding proteins"/>
    <property type="match status" value="1"/>
</dbReference>
<evidence type="ECO:0000259" key="1">
    <source>
        <dbReference type="PROSITE" id="PS51857"/>
    </source>
</evidence>
<feature type="domain" description="CSD" evidence="1">
    <location>
        <begin position="153"/>
        <end position="215"/>
    </location>
</feature>
<dbReference type="Pfam" id="PF00313">
    <property type="entry name" value="CSD"/>
    <property type="match status" value="1"/>
</dbReference>
<dbReference type="InterPro" id="IPR012340">
    <property type="entry name" value="NA-bd_OB-fold"/>
</dbReference>
<dbReference type="Gene3D" id="3.30.70.100">
    <property type="match status" value="1"/>
</dbReference>
<dbReference type="PRINTS" id="PR00050">
    <property type="entry name" value="COLDSHOCK"/>
</dbReference>
<dbReference type="Pfam" id="PF07110">
    <property type="entry name" value="EthD"/>
    <property type="match status" value="1"/>
</dbReference>
<accession>A0A1M5KHN5</accession>
<dbReference type="NCBIfam" id="TIGR02118">
    <property type="entry name" value="EthD family reductase"/>
    <property type="match status" value="1"/>
</dbReference>
<dbReference type="STRING" id="43928.SAMN05443636_0516"/>
<dbReference type="PROSITE" id="PS51857">
    <property type="entry name" value="CSD_2"/>
    <property type="match status" value="1"/>
</dbReference>
<dbReference type="AlphaFoldDB" id="A0A1M5KHN5"/>
<sequence>MTKIAITLQRREGTSAEAFREYYREEHAPLAAELSGLERYTVSFPADSDSASYDALAELHFPDGEAIAAAFDSELGREVTADAEAFADMDAAGRVVLDEEVVVGRARRRTGVLIDILLFTGRSGAILPPRVDSSHARRRLGRVISGPPFISCMATGKVDFFNDTGGYGFIETEDADEDVFFHMEDVGGPDLEEGQEVEFDIEEAEKGPRAKNLQRL</sequence>
<dbReference type="EMBL" id="FQWV01000001">
    <property type="protein sequence ID" value="SHG52277.1"/>
    <property type="molecule type" value="Genomic_DNA"/>
</dbReference>
<proteinExistence type="predicted"/>
<evidence type="ECO:0000313" key="3">
    <source>
        <dbReference type="Proteomes" id="UP000184357"/>
    </source>
</evidence>
<dbReference type="CDD" id="cd04458">
    <property type="entry name" value="CSP_CDS"/>
    <property type="match status" value="1"/>
</dbReference>
<dbReference type="InterPro" id="IPR002059">
    <property type="entry name" value="CSP_DNA-bd"/>
</dbReference>
<keyword evidence="3" id="KW-1185">Reference proteome</keyword>
<name>A0A1M5KHN5_9EURY</name>
<dbReference type="InterPro" id="IPR009799">
    <property type="entry name" value="EthD_dom"/>
</dbReference>
<dbReference type="Gene3D" id="2.40.50.140">
    <property type="entry name" value="Nucleic acid-binding proteins"/>
    <property type="match status" value="1"/>
</dbReference>
<dbReference type="PANTHER" id="PTHR11544">
    <property type="entry name" value="COLD SHOCK DOMAIN CONTAINING PROTEINS"/>
    <property type="match status" value="1"/>
</dbReference>
<protein>
    <recommendedName>
        <fullName evidence="1">CSD domain-containing protein</fullName>
    </recommendedName>
</protein>
<dbReference type="GO" id="GO:0003676">
    <property type="term" value="F:nucleic acid binding"/>
    <property type="evidence" value="ECO:0007669"/>
    <property type="project" value="InterPro"/>
</dbReference>
<organism evidence="2 3">
    <name type="scientific">Halobaculum gomorrense</name>
    <dbReference type="NCBI Taxonomy" id="43928"/>
    <lineage>
        <taxon>Archaea</taxon>
        <taxon>Methanobacteriati</taxon>
        <taxon>Methanobacteriota</taxon>
        <taxon>Stenosarchaea group</taxon>
        <taxon>Halobacteria</taxon>
        <taxon>Halobacteriales</taxon>
        <taxon>Haloferacaceae</taxon>
        <taxon>Halobaculum</taxon>
    </lineage>
</organism>
<dbReference type="InterPro" id="IPR050181">
    <property type="entry name" value="Cold_shock_domain"/>
</dbReference>